<evidence type="ECO:0000256" key="6">
    <source>
        <dbReference type="ARBA" id="ARBA00022840"/>
    </source>
</evidence>
<dbReference type="Gene3D" id="1.10.510.10">
    <property type="entry name" value="Transferase(Phosphotransferase) domain 1"/>
    <property type="match status" value="1"/>
</dbReference>
<evidence type="ECO:0000256" key="9">
    <source>
        <dbReference type="SAM" id="Coils"/>
    </source>
</evidence>
<keyword evidence="3 12" id="KW-0808">Transferase</keyword>
<dbReference type="EMBL" id="CAWUOM010000255">
    <property type="protein sequence ID" value="CAK7275546.1"/>
    <property type="molecule type" value="Genomic_DNA"/>
</dbReference>
<feature type="compositionally biased region" description="Low complexity" evidence="10">
    <location>
        <begin position="705"/>
        <end position="725"/>
    </location>
</feature>
<evidence type="ECO:0000313" key="12">
    <source>
        <dbReference type="EMBL" id="CAK7275546.1"/>
    </source>
</evidence>
<dbReference type="SMART" id="SM00220">
    <property type="entry name" value="S_TKc"/>
    <property type="match status" value="1"/>
</dbReference>
<feature type="region of interest" description="Disordered" evidence="10">
    <location>
        <begin position="549"/>
        <end position="740"/>
    </location>
</feature>
<accession>A0ABP0E7A8</accession>
<dbReference type="PROSITE" id="PS50011">
    <property type="entry name" value="PROTEIN_KINASE_DOM"/>
    <property type="match status" value="1"/>
</dbReference>
<evidence type="ECO:0000256" key="10">
    <source>
        <dbReference type="SAM" id="MobiDB-lite"/>
    </source>
</evidence>
<dbReference type="SUPFAM" id="SSF56112">
    <property type="entry name" value="Protein kinase-like (PK-like)"/>
    <property type="match status" value="1"/>
</dbReference>
<feature type="domain" description="Protein kinase" evidence="11">
    <location>
        <begin position="8"/>
        <end position="291"/>
    </location>
</feature>
<keyword evidence="6" id="KW-0067">ATP-binding</keyword>
<dbReference type="Pfam" id="PF00069">
    <property type="entry name" value="Pkinase"/>
    <property type="match status" value="2"/>
</dbReference>
<keyword evidence="13" id="KW-1185">Reference proteome</keyword>
<dbReference type="InterPro" id="IPR051131">
    <property type="entry name" value="NEK_Ser/Thr_kinase_NIMA"/>
</dbReference>
<dbReference type="Proteomes" id="UP001642501">
    <property type="component" value="Unassembled WGS sequence"/>
</dbReference>
<feature type="compositionally biased region" description="Polar residues" evidence="10">
    <location>
        <begin position="647"/>
        <end position="666"/>
    </location>
</feature>
<keyword evidence="2 12" id="KW-0723">Serine/threonine-protein kinase</keyword>
<dbReference type="Gene3D" id="3.30.200.20">
    <property type="entry name" value="Phosphorylase Kinase, domain 1"/>
    <property type="match status" value="1"/>
</dbReference>
<evidence type="ECO:0000256" key="1">
    <source>
        <dbReference type="ARBA" id="ARBA00012513"/>
    </source>
</evidence>
<evidence type="ECO:0000256" key="2">
    <source>
        <dbReference type="ARBA" id="ARBA00022527"/>
    </source>
</evidence>
<dbReference type="PANTHER" id="PTHR44899:SF3">
    <property type="entry name" value="SERINE_THREONINE-PROTEIN KINASE NEK1"/>
    <property type="match status" value="1"/>
</dbReference>
<evidence type="ECO:0000256" key="7">
    <source>
        <dbReference type="ARBA" id="ARBA00047899"/>
    </source>
</evidence>
<evidence type="ECO:0000256" key="5">
    <source>
        <dbReference type="ARBA" id="ARBA00022777"/>
    </source>
</evidence>
<evidence type="ECO:0000256" key="8">
    <source>
        <dbReference type="ARBA" id="ARBA00048679"/>
    </source>
</evidence>
<dbReference type="CDD" id="cd08217">
    <property type="entry name" value="STKc_Nek2"/>
    <property type="match status" value="1"/>
</dbReference>
<feature type="compositionally biased region" description="Low complexity" evidence="10">
    <location>
        <begin position="608"/>
        <end position="627"/>
    </location>
</feature>
<comment type="catalytic activity">
    <reaction evidence="7">
        <text>L-threonyl-[protein] + ATP = O-phospho-L-threonyl-[protein] + ADP + H(+)</text>
        <dbReference type="Rhea" id="RHEA:46608"/>
        <dbReference type="Rhea" id="RHEA-COMP:11060"/>
        <dbReference type="Rhea" id="RHEA-COMP:11605"/>
        <dbReference type="ChEBI" id="CHEBI:15378"/>
        <dbReference type="ChEBI" id="CHEBI:30013"/>
        <dbReference type="ChEBI" id="CHEBI:30616"/>
        <dbReference type="ChEBI" id="CHEBI:61977"/>
        <dbReference type="ChEBI" id="CHEBI:456216"/>
        <dbReference type="EC" id="2.7.11.1"/>
    </reaction>
</comment>
<dbReference type="GO" id="GO:0004674">
    <property type="term" value="F:protein serine/threonine kinase activity"/>
    <property type="evidence" value="ECO:0007669"/>
    <property type="project" value="UniProtKB-KW"/>
</dbReference>
<organism evidence="12 13">
    <name type="scientific">Sporothrix epigloea</name>
    <dbReference type="NCBI Taxonomy" id="1892477"/>
    <lineage>
        <taxon>Eukaryota</taxon>
        <taxon>Fungi</taxon>
        <taxon>Dikarya</taxon>
        <taxon>Ascomycota</taxon>
        <taxon>Pezizomycotina</taxon>
        <taxon>Sordariomycetes</taxon>
        <taxon>Sordariomycetidae</taxon>
        <taxon>Ophiostomatales</taxon>
        <taxon>Ophiostomataceae</taxon>
        <taxon>Sporothrix</taxon>
    </lineage>
</organism>
<dbReference type="EC" id="2.7.11.1" evidence="1"/>
<dbReference type="InterPro" id="IPR011009">
    <property type="entry name" value="Kinase-like_dom_sf"/>
</dbReference>
<comment type="caution">
    <text evidence="12">The sequence shown here is derived from an EMBL/GenBank/DDBJ whole genome shotgun (WGS) entry which is preliminary data.</text>
</comment>
<comment type="catalytic activity">
    <reaction evidence="8">
        <text>L-seryl-[protein] + ATP = O-phospho-L-seryl-[protein] + ADP + H(+)</text>
        <dbReference type="Rhea" id="RHEA:17989"/>
        <dbReference type="Rhea" id="RHEA-COMP:9863"/>
        <dbReference type="Rhea" id="RHEA-COMP:11604"/>
        <dbReference type="ChEBI" id="CHEBI:15378"/>
        <dbReference type="ChEBI" id="CHEBI:29999"/>
        <dbReference type="ChEBI" id="CHEBI:30616"/>
        <dbReference type="ChEBI" id="CHEBI:83421"/>
        <dbReference type="ChEBI" id="CHEBI:456216"/>
        <dbReference type="EC" id="2.7.11.1"/>
    </reaction>
</comment>
<evidence type="ECO:0000313" key="13">
    <source>
        <dbReference type="Proteomes" id="UP001642501"/>
    </source>
</evidence>
<dbReference type="InterPro" id="IPR000719">
    <property type="entry name" value="Prot_kinase_dom"/>
</dbReference>
<proteinExistence type="predicted"/>
<dbReference type="PANTHER" id="PTHR44899">
    <property type="entry name" value="CAMK FAMILY PROTEIN KINASE"/>
    <property type="match status" value="1"/>
</dbReference>
<feature type="coiled-coil region" evidence="9">
    <location>
        <begin position="293"/>
        <end position="335"/>
    </location>
</feature>
<name>A0ABP0E7A8_9PEZI</name>
<dbReference type="InterPro" id="IPR008271">
    <property type="entry name" value="Ser/Thr_kinase_AS"/>
</dbReference>
<evidence type="ECO:0000256" key="4">
    <source>
        <dbReference type="ARBA" id="ARBA00022741"/>
    </source>
</evidence>
<keyword evidence="9" id="KW-0175">Coiled coil</keyword>
<protein>
    <recommendedName>
        <fullName evidence="1">non-specific serine/threonine protein kinase</fullName>
        <ecNumber evidence="1">2.7.11.1</ecNumber>
    </recommendedName>
</protein>
<feature type="compositionally biased region" description="Polar residues" evidence="10">
    <location>
        <begin position="554"/>
        <end position="563"/>
    </location>
</feature>
<gene>
    <name evidence="12" type="primary">KIN3</name>
    <name evidence="12" type="ORF">SEPCBS57363_006748</name>
</gene>
<evidence type="ECO:0000259" key="11">
    <source>
        <dbReference type="PROSITE" id="PS50011"/>
    </source>
</evidence>
<dbReference type="PROSITE" id="PS00108">
    <property type="entry name" value="PROTEIN_KINASE_ST"/>
    <property type="match status" value="1"/>
</dbReference>
<reference evidence="12 13" key="1">
    <citation type="submission" date="2024-01" db="EMBL/GenBank/DDBJ databases">
        <authorList>
            <person name="Allen C."/>
            <person name="Tagirdzhanova G."/>
        </authorList>
    </citation>
    <scope>NUCLEOTIDE SEQUENCE [LARGE SCALE GENOMIC DNA]</scope>
    <source>
        <strain evidence="12 13">CBS 573.63</strain>
    </source>
</reference>
<keyword evidence="4" id="KW-0547">Nucleotide-binding</keyword>
<sequence length="820" mass="89962">MAETELKYDVLEKIGHGSFGVIRKVRRKADGMVLCRKEISYLKMSQKEREQLHAEFQILSTLRHVNIVGYYHREHLKATQDLHLYMEYCGNGDLGRVIRDLAQRNQYAEESFVWSIFAQLVTALYRCHYGVDPPDVGKNVLGLGITAKPKVPTGGVTILHRDLKPENVFLGEDNSVKLGDFGLAKMIQSHDFASTYVGTPFYMSPEICAAEKYTLKSDIWSLGCIIYELCAREPPFNAKSHYQLVQKIKDGKLAPLPVVYSPELCAVVRDCLKVNPDRRPDTAMLLNLPVVRLMRKEKEVVELSKMIKAKEDQLNKRARELERKAESDKQMMRQEIDSSLRREWEVKARLEIDRLVNAELDQLQNKFEEEVRARVDKDLAEALRNASASRPASALDDALLLQLPQTKLRPPMSLTSSVGHESSSSVCKSDYKSDYLHSSMGDGEFPSTTDITELSIDESLIQPTSAASAAAACQLSSSASGNNNGHSVVVASGTAAFLKKQVPTPQVRTPFGRAQTMFVGQSGAAMDVEMVSPSPMAIASLSLSPRRNAATKAPSANSGSIFTTAPDDPRWNGPRESSGGLPSDWDSEDDAAMPSPTRMIKSKKNPFQSKQKLQQPKSLQQPQISQQRAAVASQKSAQRSAPLLRASRSNAVESSGGKTTSGSDISVRSALGGSALRERAQSPSRRLGKILSATNGAMDTDRPGSLLSLHQQDQSQQILQQQQPSRSAAMGLVSKQKPGIRGRTLVELQQARAGGRPHSAVVDGNVSPKRPFREHAMAANRGMLDPPAVWDPEQDDMPSPFLVRRKIIIGMSGAAGGAKA</sequence>
<keyword evidence="5 12" id="KW-0418">Kinase</keyword>
<evidence type="ECO:0000256" key="3">
    <source>
        <dbReference type="ARBA" id="ARBA00022679"/>
    </source>
</evidence>